<name>A0A0A9BIR9_ARUDO</name>
<dbReference type="EMBL" id="GBRH01234011">
    <property type="protein sequence ID" value="JAD63884.1"/>
    <property type="molecule type" value="Transcribed_RNA"/>
</dbReference>
<reference evidence="1" key="1">
    <citation type="submission" date="2014-09" db="EMBL/GenBank/DDBJ databases">
        <authorList>
            <person name="Magalhaes I.L.F."/>
            <person name="Oliveira U."/>
            <person name="Santos F.R."/>
            <person name="Vidigal T.H.D.A."/>
            <person name="Brescovit A.D."/>
            <person name="Santos A.J."/>
        </authorList>
    </citation>
    <scope>NUCLEOTIDE SEQUENCE</scope>
    <source>
        <tissue evidence="1">Shoot tissue taken approximately 20 cm above the soil surface</tissue>
    </source>
</reference>
<protein>
    <submittedName>
        <fullName evidence="1">Uncharacterized protein</fullName>
    </submittedName>
</protein>
<dbReference type="AlphaFoldDB" id="A0A0A9BIR9"/>
<accession>A0A0A9BIR9</accession>
<reference evidence="1" key="2">
    <citation type="journal article" date="2015" name="Data Brief">
        <title>Shoot transcriptome of the giant reed, Arundo donax.</title>
        <authorList>
            <person name="Barrero R.A."/>
            <person name="Guerrero F.D."/>
            <person name="Moolhuijzen P."/>
            <person name="Goolsby J.A."/>
            <person name="Tidwell J."/>
            <person name="Bellgard S.E."/>
            <person name="Bellgard M.I."/>
        </authorList>
    </citation>
    <scope>NUCLEOTIDE SEQUENCE</scope>
    <source>
        <tissue evidence="1">Shoot tissue taken approximately 20 cm above the soil surface</tissue>
    </source>
</reference>
<organism evidence="1">
    <name type="scientific">Arundo donax</name>
    <name type="common">Giant reed</name>
    <name type="synonym">Donax arundinaceus</name>
    <dbReference type="NCBI Taxonomy" id="35708"/>
    <lineage>
        <taxon>Eukaryota</taxon>
        <taxon>Viridiplantae</taxon>
        <taxon>Streptophyta</taxon>
        <taxon>Embryophyta</taxon>
        <taxon>Tracheophyta</taxon>
        <taxon>Spermatophyta</taxon>
        <taxon>Magnoliopsida</taxon>
        <taxon>Liliopsida</taxon>
        <taxon>Poales</taxon>
        <taxon>Poaceae</taxon>
        <taxon>PACMAD clade</taxon>
        <taxon>Arundinoideae</taxon>
        <taxon>Arundineae</taxon>
        <taxon>Arundo</taxon>
    </lineage>
</organism>
<evidence type="ECO:0000313" key="1">
    <source>
        <dbReference type="EMBL" id="JAD63884.1"/>
    </source>
</evidence>
<proteinExistence type="predicted"/>
<sequence length="37" mass="4359">MKYVHINRTSLLKLPLPCHLNFHRFFMLKLHPAASAL</sequence>